<proteinExistence type="predicted"/>
<dbReference type="EMBL" id="CAQJ01000029">
    <property type="protein sequence ID" value="CCQ90222.1"/>
    <property type="molecule type" value="Genomic_DNA"/>
</dbReference>
<evidence type="ECO:0000313" key="2">
    <source>
        <dbReference type="EMBL" id="CCQ90222.1"/>
    </source>
</evidence>
<dbReference type="HOGENOM" id="CLU_029348_0_0_0"/>
<sequence length="629" mass="71464">MKISQDAKLNSTRTVSDDRASTGLARYAGLIPVFLAGAVMIAWGWRRWADLLVDYGNQLYVPWRIAEGDVLYRDLFYVFGPLSSYLHAGLFSLLGPGAHYLSLFNIFLTAVLTALIYSLVLRLSNPWTATLASLVFLLVHALGQHKFLGNYNFIQPYSYDLTHGILLSFLSLHQVLKYLERPTSNRVLTIGLLLGLVFLTKIEVMLAAGLAVPTGLVLAVWAHRLPGKAIARHVFIFLMAASTPLIVFLIFFSLHMSPAEAWHSLILPWKLALAPEVHDFFYFKKMKGLAFLGHNLYQIFLYTGILAVILAGLLACNRFLNKKNKNTWRPALILSALLAAAVLAGFQQIPWRYFLKPLPLLMLLVGVFLIFEIQKNFTPNRRFVRDAGLFVLTVFALALLLKVFFRVVIMHYGFALSVPAVLVTVIALTHILPGAIQKHWGPQYTYRFTASVLLIIYIGAMCFDSYLFFNKKQLAIGRGPDLMYDYHPMSRIEGGKPFVKGMLTKFALEYIEKEIPPDATMTVMPDAVIFNYLSRHRDPAKGFLLNPVTWVLFEKDDHLLRLLRNEPPDYIVMVDRSYFEFDLPLFGRDYGVFINRWIQENYGLIKQIGAEPFTVSGFGIQIYRQRKNS</sequence>
<accession>M1YX34</accession>
<dbReference type="AlphaFoldDB" id="M1YX34"/>
<feature type="transmembrane region" description="Helical" evidence="1">
    <location>
        <begin position="444"/>
        <end position="469"/>
    </location>
</feature>
<dbReference type="InParanoid" id="M1YX34"/>
<keyword evidence="1" id="KW-0472">Membrane</keyword>
<feature type="transmembrane region" description="Helical" evidence="1">
    <location>
        <begin position="196"/>
        <end position="222"/>
    </location>
</feature>
<dbReference type="STRING" id="1266370.NITGR_260027"/>
<dbReference type="RefSeq" id="WP_005007538.1">
    <property type="nucleotide sequence ID" value="NZ_HG422173.1"/>
</dbReference>
<protein>
    <recommendedName>
        <fullName evidence="4">Glycosyltransferase RgtA/B/C/D-like domain-containing protein</fullName>
    </recommendedName>
</protein>
<comment type="caution">
    <text evidence="2">The sequence shown here is derived from an EMBL/GenBank/DDBJ whole genome shotgun (WGS) entry which is preliminary data.</text>
</comment>
<feature type="transmembrane region" description="Helical" evidence="1">
    <location>
        <begin position="383"/>
        <end position="405"/>
    </location>
</feature>
<reference evidence="2 3" key="1">
    <citation type="journal article" date="2013" name="Front. Microbiol.">
        <title>The genome of Nitrospina gracilis illuminates the metabolism and evolution of the major marine nitrite oxidizer.</title>
        <authorList>
            <person name="Luecker S."/>
            <person name="Nowka B."/>
            <person name="Rattei T."/>
            <person name="Spieck E."/>
            <person name="and Daims H."/>
        </authorList>
    </citation>
    <scope>NUCLEOTIDE SEQUENCE [LARGE SCALE GENOMIC DNA]</scope>
    <source>
        <strain evidence="2 3">3/211</strain>
    </source>
</reference>
<evidence type="ECO:0008006" key="4">
    <source>
        <dbReference type="Google" id="ProtNLM"/>
    </source>
</evidence>
<evidence type="ECO:0000313" key="3">
    <source>
        <dbReference type="Proteomes" id="UP000011704"/>
    </source>
</evidence>
<feature type="transmembrane region" description="Helical" evidence="1">
    <location>
        <begin position="411"/>
        <end position="432"/>
    </location>
</feature>
<dbReference type="OrthoDB" id="9769421at2"/>
<organism evidence="2 3">
    <name type="scientific">Nitrospina gracilis (strain 3/211)</name>
    <dbReference type="NCBI Taxonomy" id="1266370"/>
    <lineage>
        <taxon>Bacteria</taxon>
        <taxon>Pseudomonadati</taxon>
        <taxon>Nitrospinota/Tectimicrobiota group</taxon>
        <taxon>Nitrospinota</taxon>
        <taxon>Nitrospinia</taxon>
        <taxon>Nitrospinales</taxon>
        <taxon>Nitrospinaceae</taxon>
        <taxon>Nitrospina</taxon>
    </lineage>
</organism>
<keyword evidence="1" id="KW-0812">Transmembrane</keyword>
<name>M1YX34_NITG3</name>
<keyword evidence="1" id="KW-1133">Transmembrane helix</keyword>
<feature type="transmembrane region" description="Helical" evidence="1">
    <location>
        <begin position="27"/>
        <end position="45"/>
    </location>
</feature>
<feature type="transmembrane region" description="Helical" evidence="1">
    <location>
        <begin position="328"/>
        <end position="347"/>
    </location>
</feature>
<gene>
    <name evidence="2" type="ORF">NITGR_260027</name>
</gene>
<keyword evidence="3" id="KW-1185">Reference proteome</keyword>
<dbReference type="Proteomes" id="UP000011704">
    <property type="component" value="Unassembled WGS sequence"/>
</dbReference>
<feature type="transmembrane region" description="Helical" evidence="1">
    <location>
        <begin position="126"/>
        <end position="145"/>
    </location>
</feature>
<feature type="transmembrane region" description="Helical" evidence="1">
    <location>
        <begin position="296"/>
        <end position="316"/>
    </location>
</feature>
<feature type="transmembrane region" description="Helical" evidence="1">
    <location>
        <begin position="101"/>
        <end position="120"/>
    </location>
</feature>
<evidence type="ECO:0000256" key="1">
    <source>
        <dbReference type="SAM" id="Phobius"/>
    </source>
</evidence>
<feature type="transmembrane region" description="Helical" evidence="1">
    <location>
        <begin position="353"/>
        <end position="371"/>
    </location>
</feature>
<feature type="transmembrane region" description="Helical" evidence="1">
    <location>
        <begin position="234"/>
        <end position="254"/>
    </location>
</feature>